<evidence type="ECO:0000256" key="1">
    <source>
        <dbReference type="SAM" id="Coils"/>
    </source>
</evidence>
<dbReference type="SUPFAM" id="SSF52540">
    <property type="entry name" value="P-loop containing nucleoside triphosphate hydrolases"/>
    <property type="match status" value="1"/>
</dbReference>
<dbReference type="EMBL" id="JAZHYP010000003">
    <property type="protein sequence ID" value="MEN3323444.1"/>
    <property type="molecule type" value="Genomic_DNA"/>
</dbReference>
<evidence type="ECO:0000313" key="3">
    <source>
        <dbReference type="EMBL" id="MEN3323444.1"/>
    </source>
</evidence>
<feature type="coiled-coil region" evidence="1">
    <location>
        <begin position="297"/>
        <end position="343"/>
    </location>
</feature>
<dbReference type="InterPro" id="IPR027417">
    <property type="entry name" value="P-loop_NTPase"/>
</dbReference>
<dbReference type="Pfam" id="PF13166">
    <property type="entry name" value="AAA_13"/>
    <property type="match status" value="1"/>
</dbReference>
<protein>
    <submittedName>
        <fullName evidence="3">AAA family ATPase</fullName>
    </submittedName>
</protein>
<gene>
    <name evidence="3" type="ORF">VP395_06870</name>
</gene>
<organism evidence="3 4">
    <name type="scientific">Mariniflexile soesokkakense</name>
    <dbReference type="NCBI Taxonomy" id="1343160"/>
    <lineage>
        <taxon>Bacteria</taxon>
        <taxon>Pseudomonadati</taxon>
        <taxon>Bacteroidota</taxon>
        <taxon>Flavobacteriia</taxon>
        <taxon>Flavobacteriales</taxon>
        <taxon>Flavobacteriaceae</taxon>
        <taxon>Mariniflexile</taxon>
    </lineage>
</organism>
<dbReference type="InterPro" id="IPR026866">
    <property type="entry name" value="CR006_AAA"/>
</dbReference>
<dbReference type="CDD" id="cd00267">
    <property type="entry name" value="ABC_ATPase"/>
    <property type="match status" value="1"/>
</dbReference>
<dbReference type="RefSeq" id="WP_346241036.1">
    <property type="nucleotide sequence ID" value="NZ_JAZHYP010000003.1"/>
</dbReference>
<evidence type="ECO:0000259" key="2">
    <source>
        <dbReference type="Pfam" id="PF13166"/>
    </source>
</evidence>
<reference evidence="3 4" key="1">
    <citation type="submission" date="2024-01" db="EMBL/GenBank/DDBJ databases">
        <title>Mariniflexile litorale sp. nov., isolated from the shallow sediments of the Sea of Japan.</title>
        <authorList>
            <person name="Romanenko L."/>
            <person name="Bystritskaya E."/>
            <person name="Isaeva M."/>
        </authorList>
    </citation>
    <scope>NUCLEOTIDE SEQUENCE [LARGE SCALE GENOMIC DNA]</scope>
    <source>
        <strain evidence="3 4">KCTC 32427</strain>
    </source>
</reference>
<keyword evidence="4" id="KW-1185">Reference proteome</keyword>
<comment type="caution">
    <text evidence="3">The sequence shown here is derived from an EMBL/GenBank/DDBJ whole genome shotgun (WGS) entry which is preliminary data.</text>
</comment>
<dbReference type="Proteomes" id="UP001416393">
    <property type="component" value="Unassembled WGS sequence"/>
</dbReference>
<name>A0ABV0ADA3_9FLAO</name>
<keyword evidence="1" id="KW-0175">Coiled coil</keyword>
<dbReference type="Gene3D" id="3.40.50.300">
    <property type="entry name" value="P-loop containing nucleotide triphosphate hydrolases"/>
    <property type="match status" value="2"/>
</dbReference>
<dbReference type="PANTHER" id="PTHR32114">
    <property type="entry name" value="ABC TRANSPORTER ABCH.3"/>
    <property type="match status" value="1"/>
</dbReference>
<feature type="domain" description="Protein CR006 P-loop" evidence="2">
    <location>
        <begin position="104"/>
        <end position="713"/>
    </location>
</feature>
<dbReference type="PANTHER" id="PTHR32114:SF2">
    <property type="entry name" value="ABC TRANSPORTER ABCH.3"/>
    <property type="match status" value="1"/>
</dbReference>
<accession>A0ABV0ADA3</accession>
<sequence>MPILNDIIDWVENKPAFWQVAIDRLIRNNELTGNDISELKEICKVDYELSDFDFNEVDFEDLRGFADNSTSNDNIRLSKITNIDNINALSKTSELEFAPSGLTVVYGDNGSGKSSYVSILKHSCNTRGQKPRINDNLFDPTCFGNDKKADIEYTIDGTNFSIVNLINETINDNTLKKIDVFDTYSANHYIEGEDEIAFIPQGLSIVEKLAEAVKKIEALLNLDLSAPSLKKFDYELLEVSDDTTAKVFLNSLSSNSTLNELRAESDWNITKNSRIETLSKEIDKLKATDPKTSLKTNEEKIKRFEILKNKFQSLENSLTGQALISLKQTLNNYSSTKEALEESSTKAFSDLPIEGVGNSSWKLLWESARKFYNESAKTESFPKVANDSNCPLCLQNLGDEAKERFSKFEEFVKNDIQKSYDEALEKYELVIENLNRLKFNFDEQQPISNELDELIEKYSEKQVEYLETLSKQKDYLIGLFNSKKSVDIINSIEIDNTPKTLIQELIKTLNETNEKLRVQSIDEDLKPLIKELNQLKGEKKIFDYKPKLGREIYRQKKINLLNQCIGKCNTRTITTLSNDLTTKYINQNLKRNFKDELNKLGFKNIKIEAETKGQRGKQYHYLRLDEENANGIALKDILSEGEHRCISLATFLSELSISEHKSSIIFDDPVSSLDHKWRNKISKRIAEEALERQVIVFTHDITFLLMIEENSEKLNCPLEVKSLTRKKIETGIIATNPPWDALPVKKRIGILKNDLVKLKSIEKNETEEIYKERTKPFYGRLRETWERFVEEILLNKVVQRFGREIQTLRIKVLTDLTDGDYNLIEENMKKCSTYMTGHDSSGTLIESAPDSDEIEADLKILEDYLSEMRKRKRQ</sequence>
<proteinExistence type="predicted"/>
<evidence type="ECO:0000313" key="4">
    <source>
        <dbReference type="Proteomes" id="UP001416393"/>
    </source>
</evidence>